<dbReference type="InterPro" id="IPR056459">
    <property type="entry name" value="TPR_DOP1"/>
</dbReference>
<dbReference type="PANTHER" id="PTHR14042:SF23">
    <property type="entry name" value="PROTEIN DOPEY-2"/>
    <property type="match status" value="1"/>
</dbReference>
<dbReference type="Pfam" id="PF24597">
    <property type="entry name" value="TPR_DOP1_M"/>
    <property type="match status" value="1"/>
</dbReference>
<keyword evidence="5" id="KW-0472">Membrane</keyword>
<protein>
    <submittedName>
        <fullName evidence="12">DOP1 leucine zipper like protein B</fullName>
    </submittedName>
</protein>
<dbReference type="GO" id="GO:0005802">
    <property type="term" value="C:trans-Golgi network"/>
    <property type="evidence" value="ECO:0007669"/>
    <property type="project" value="TreeGrafter"/>
</dbReference>
<evidence type="ECO:0000313" key="13">
    <source>
        <dbReference type="Proteomes" id="UP000694397"/>
    </source>
</evidence>
<feature type="domain" description="DOP1-like middle TPR" evidence="9">
    <location>
        <begin position="327"/>
        <end position="563"/>
    </location>
</feature>
<reference evidence="12" key="2">
    <citation type="submission" date="2025-08" db="UniProtKB">
        <authorList>
            <consortium name="Ensembl"/>
        </authorList>
    </citation>
    <scope>IDENTIFICATION</scope>
</reference>
<dbReference type="Ensembl" id="ENSSFOT00015017667.2">
    <property type="protein sequence ID" value="ENSSFOP00015017469.2"/>
    <property type="gene ID" value="ENSSFOG00015011228.2"/>
</dbReference>
<evidence type="ECO:0000256" key="3">
    <source>
        <dbReference type="ARBA" id="ARBA00022927"/>
    </source>
</evidence>
<gene>
    <name evidence="12" type="primary">DOP1B</name>
    <name evidence="12" type="synonym">dop1b</name>
</gene>
<feature type="compositionally biased region" description="Basic and acidic residues" evidence="7">
    <location>
        <begin position="554"/>
        <end position="563"/>
    </location>
</feature>
<dbReference type="PANTHER" id="PTHR14042">
    <property type="entry name" value="DOPEY-RELATED"/>
    <property type="match status" value="1"/>
</dbReference>
<dbReference type="GeneID" id="108938458"/>
<dbReference type="GeneTree" id="ENSGT00390000016421"/>
<dbReference type="Pfam" id="PF24598">
    <property type="entry name" value="DOP1_C"/>
    <property type="match status" value="1"/>
</dbReference>
<evidence type="ECO:0000256" key="1">
    <source>
        <dbReference type="ARBA" id="ARBA00004395"/>
    </source>
</evidence>
<feature type="domain" description="DOP1 N-terminal" evidence="8">
    <location>
        <begin position="12"/>
        <end position="304"/>
    </location>
</feature>
<name>A0A8C9RIM8_SCLFO</name>
<evidence type="ECO:0000256" key="7">
    <source>
        <dbReference type="SAM" id="MobiDB-lite"/>
    </source>
</evidence>
<dbReference type="InterPro" id="IPR056457">
    <property type="entry name" value="DOP1_C"/>
</dbReference>
<comment type="similarity">
    <text evidence="6">Belongs to the DOP1 family.</text>
</comment>
<feature type="region of interest" description="Disordered" evidence="7">
    <location>
        <begin position="552"/>
        <end position="635"/>
    </location>
</feature>
<evidence type="ECO:0000259" key="9">
    <source>
        <dbReference type="Pfam" id="PF24597"/>
    </source>
</evidence>
<reference evidence="12 13" key="1">
    <citation type="submission" date="2019-04" db="EMBL/GenBank/DDBJ databases">
        <authorList>
            <consortium name="Wellcome Sanger Institute Data Sharing"/>
        </authorList>
    </citation>
    <scope>NUCLEOTIDE SEQUENCE [LARGE SCALE GENOMIC DNA]</scope>
</reference>
<dbReference type="GO" id="GO:0005768">
    <property type="term" value="C:endosome"/>
    <property type="evidence" value="ECO:0007669"/>
    <property type="project" value="TreeGrafter"/>
</dbReference>
<feature type="domain" description="DOP1-like C-terminal" evidence="10">
    <location>
        <begin position="1796"/>
        <end position="2248"/>
    </location>
</feature>
<feature type="compositionally biased region" description="Basic and acidic residues" evidence="7">
    <location>
        <begin position="573"/>
        <end position="585"/>
    </location>
</feature>
<reference evidence="12" key="3">
    <citation type="submission" date="2025-09" db="UniProtKB">
        <authorList>
            <consortium name="Ensembl"/>
        </authorList>
    </citation>
    <scope>IDENTIFICATION</scope>
</reference>
<dbReference type="InterPro" id="IPR056458">
    <property type="entry name" value="TPR_DOP1_M"/>
</dbReference>
<dbReference type="OrthoDB" id="297643at2759"/>
<evidence type="ECO:0000313" key="12">
    <source>
        <dbReference type="Ensembl" id="ENSSFOP00015017469.2"/>
    </source>
</evidence>
<dbReference type="GO" id="GO:0006895">
    <property type="term" value="P:Golgi to endosome transport"/>
    <property type="evidence" value="ECO:0007669"/>
    <property type="project" value="InterPro"/>
</dbReference>
<dbReference type="InterPro" id="IPR040314">
    <property type="entry name" value="DOP1"/>
</dbReference>
<dbReference type="InterPro" id="IPR007249">
    <property type="entry name" value="DOP1_N"/>
</dbReference>
<proteinExistence type="inferred from homology"/>
<evidence type="ECO:0000256" key="6">
    <source>
        <dbReference type="ARBA" id="ARBA00046326"/>
    </source>
</evidence>
<accession>A0A8C9RIM8</accession>
<feature type="domain" description="DOP1-like TPR" evidence="11">
    <location>
        <begin position="1210"/>
        <end position="1589"/>
    </location>
</feature>
<feature type="compositionally biased region" description="Acidic residues" evidence="7">
    <location>
        <begin position="1120"/>
        <end position="1139"/>
    </location>
</feature>
<evidence type="ECO:0000256" key="5">
    <source>
        <dbReference type="ARBA" id="ARBA00023136"/>
    </source>
</evidence>
<keyword evidence="13" id="KW-1185">Reference proteome</keyword>
<feature type="compositionally biased region" description="Acidic residues" evidence="7">
    <location>
        <begin position="586"/>
        <end position="602"/>
    </location>
</feature>
<feature type="compositionally biased region" description="Polar residues" evidence="7">
    <location>
        <begin position="1148"/>
        <end position="1161"/>
    </location>
</feature>
<dbReference type="GO" id="GO:0015031">
    <property type="term" value="P:protein transport"/>
    <property type="evidence" value="ECO:0007669"/>
    <property type="project" value="UniProtKB-KW"/>
</dbReference>
<evidence type="ECO:0000256" key="2">
    <source>
        <dbReference type="ARBA" id="ARBA00022448"/>
    </source>
</evidence>
<sequence length="2291" mass="257834">MDPEEQELQNDYRYRSYSAVIEKALRNFESSSEWADLISSLGKLNKALQSNLKYSLLPRRLIIGKRLAQCLHPALPSGVHLKALETYEVIFKIIGTKWLAKDLFIYSSGLFPLLGHAAMSVKPVLLMLYERYYLPLQRALLPSLQAFVMGLLPGLEEGLEVYDRTDALLLKLSQQVGQCVFYGALWGSVLVSPLVRLPASHFIVTHFDRMATGREQRHMLGSDHKLVLKSICLSLQDSNVLVQRNMLEILLFFFPFCTCLDPTEASIPLSRDDVISLVCAASLTLLRRDMSLNRRLYAWLQGTDSKGSMLAPDPNMSSTLEEHMAFYFDHYSRELLLQAVVDILRLKTMQSEPETLTAYLRPFRIILSLLDKPEIGPKLTGDLMLEVIRALYSYVSEMLGEETTLGSSLITNQLASKVKESKNASEIIKTANMLISSLNSDYVWNYMTRCFWACLSKGSSGHPTSTVLEDRCAPPSVSEISTLIMFLLDVIPLELYTEIQTEYLPQMLGSMLQALRGQLGEISLSELTQALRACFRVLSKIQMPVAYMDMEAESQTHKDEAKENQGAIQGDGAHGEDDRGDKDSREEDVESEIGELDGEAELDTGLADAAIPTVRSEDSGLGLSTSTSEQHLSRERMGLETGVCPGRGDVWRKGGIVEDMTHSMLDILDSFISRFLLCPVCEEKKQQEAIDTSTYATGLGTRALARQRGSRELGQFREKLTEFFTPNKQKLQQLADFSFPSHRKGGKGTGEGQLHWGAGYKSRDRSDISEACRQAFTAICHLLLECSTFPVYLLEDERETLNTALFHNAGNDKHSLPVWLRSLMTLCCLSKDNHIQHVAISSVLELLNHSHSLALVIEDKNRRYKSSDSNPFSGQLQMLTIPPIYPRVFKAIEEYTDFYQRLAQVLWGQLDSERGELHVTCVELFYRLHCLAPTASVCEDIVCLALQHREKVVQLEALHRFSVLWHLTREIQNNRSVSLNRSFDRSLFVVLDCLNSPDGSVRTAGQSWLIRALSLNDVARILEPILLLLLHPETQRCSIQCLMQNLAGGHLKMFKWKDRAISHNAETSLNGIAMESLSEDTLLSWLAVVDREVLWADLEHVPEMVNVPELPEEGRRWSEDTEGEDEESRQDAMEEEQEESEHTESADTSGAQLSTEDSGSGSAPYLQRVDSERTQASESLSSEEEEEELAAMARLRHLKQLQERREAVDALYRHTLLYLQPYNHARILHAFGALESLIRTNGQPFVEAVSTTTLDTGSAAHLGLVQNLLQRHQESLEGRSFYGRWQPQSMESGPQCLLIELLVSVCLSFLRSHYPRYLQVGALEVRGNLQVKVTSVEVLTCLLGQLIGPVRDHERRSLDLVCQLLSSSGLQRYVLLSLSTSMHVSQRPGIEKDKEAQLSMDVTDGLSEERMIEQSRDAGCSEQALQVELLKLLQVLVVLEHHAYAEGGVEKGTTAGGTSPLAREWQTAQQYQQSIRAQQYIPAQPITAQGMFVSAAASALLPRYGYAMHPPWVSMICSSLPYLGRSLAVIVAPFIAQICKNLDELVRQYEHEVDRASHSVTFRRESIALDYPLTLMEGLTTITHYCLLDNRKQSPVIPDPVDLRNARNAILEEMPRAVSTMALLWSVVRREEGQRKGSDTVQTARNTTTSVCFRNAKVLRLKVLEFLDPLMAPFGVQVMASVGAVWNTRRSKKGRNKNKVLPVASESRLTIVDLVKSLSTLRTNTILHLVKEVVKKPHQIKGDSKSTLVDIPLLQFSYTFIQSICAQALQENITPLLCLLKESVQMNLAPPGQFLLLGILNDLVNRLPNLDNKKYSKDLQEVTQRILEAVGSVAGSSLEQTSWLSRNLEVKAQPQVCPEEDDLDEPDLYDLTAQPNAMVSSSAPSVYSVQALSLLAEVLAPLLDMVYRSDEKEKAVPLISRIMYYVFPYLKNHSNYNMPSFCAGAQLLSSLSGYAYTKRAWKKEAFDLFMDPLFFHMDAACVPHWKSIVDHLLTHEKTVFKELMTMQSSSLKVLPNQEQKALLLKRQAFSVFSGELDQYHLYLPLIQERLTENLRVGQTPSVAAQMFLTFRVLLLRISPQHLTSLWPIMVTELIHTFVQLERSLVAVKEVSKPVGRGNVGRGVPGRHGPARLFLQSELDMYLSACKFLDMALSFPPDRMPLFQMYRWAFVPEVDTENYSGPENGLMEGEQECQPHILRILEGLHHRFEDLNGTGETKGDVERPEFPLLTMRSISCISELWPFLHILSCSFRCPSIHRGPQPMAQYPVANSDLVLNRLELVMEQEFLESVEG</sequence>
<comment type="subcellular location">
    <subcellularLocation>
        <location evidence="1">Golgi apparatus membrane</location>
        <topology evidence="1">Peripheral membrane protein</topology>
    </subcellularLocation>
</comment>
<keyword evidence="2" id="KW-0813">Transport</keyword>
<dbReference type="GO" id="GO:0005829">
    <property type="term" value="C:cytosol"/>
    <property type="evidence" value="ECO:0007669"/>
    <property type="project" value="GOC"/>
</dbReference>
<dbReference type="Proteomes" id="UP000694397">
    <property type="component" value="Chromosome 12"/>
</dbReference>
<evidence type="ECO:0000259" key="11">
    <source>
        <dbReference type="Pfam" id="PF24601"/>
    </source>
</evidence>
<evidence type="ECO:0000256" key="4">
    <source>
        <dbReference type="ARBA" id="ARBA00023034"/>
    </source>
</evidence>
<evidence type="ECO:0000259" key="8">
    <source>
        <dbReference type="Pfam" id="PF04118"/>
    </source>
</evidence>
<dbReference type="GO" id="GO:0000139">
    <property type="term" value="C:Golgi membrane"/>
    <property type="evidence" value="ECO:0007669"/>
    <property type="project" value="UniProtKB-SubCell"/>
</dbReference>
<organism evidence="12 13">
    <name type="scientific">Scleropages formosus</name>
    <name type="common">Asian bonytongue</name>
    <name type="synonym">Osteoglossum formosum</name>
    <dbReference type="NCBI Taxonomy" id="113540"/>
    <lineage>
        <taxon>Eukaryota</taxon>
        <taxon>Metazoa</taxon>
        <taxon>Chordata</taxon>
        <taxon>Craniata</taxon>
        <taxon>Vertebrata</taxon>
        <taxon>Euteleostomi</taxon>
        <taxon>Actinopterygii</taxon>
        <taxon>Neopterygii</taxon>
        <taxon>Teleostei</taxon>
        <taxon>Osteoglossocephala</taxon>
        <taxon>Osteoglossomorpha</taxon>
        <taxon>Osteoglossiformes</taxon>
        <taxon>Osteoglossidae</taxon>
        <taxon>Scleropages</taxon>
    </lineage>
</organism>
<evidence type="ECO:0000259" key="10">
    <source>
        <dbReference type="Pfam" id="PF24598"/>
    </source>
</evidence>
<dbReference type="Pfam" id="PF04118">
    <property type="entry name" value="Dopey_N"/>
    <property type="match status" value="1"/>
</dbReference>
<keyword evidence="3" id="KW-0653">Protein transport</keyword>
<dbReference type="RefSeq" id="XP_018614535.2">
    <property type="nucleotide sequence ID" value="XM_018759019.2"/>
</dbReference>
<feature type="region of interest" description="Disordered" evidence="7">
    <location>
        <begin position="1111"/>
        <end position="1186"/>
    </location>
</feature>
<keyword evidence="4" id="KW-0333">Golgi apparatus</keyword>
<dbReference type="Pfam" id="PF24601">
    <property type="entry name" value="TPR_DOP1"/>
    <property type="match status" value="1"/>
</dbReference>